<dbReference type="Proteomes" id="UP000438874">
    <property type="component" value="Unassembled WGS sequence"/>
</dbReference>
<dbReference type="InterPro" id="IPR029044">
    <property type="entry name" value="Nucleotide-diphossugar_trans"/>
</dbReference>
<dbReference type="RefSeq" id="WP_254064473.1">
    <property type="nucleotide sequence ID" value="NZ_BJCH01000004.1"/>
</dbReference>
<dbReference type="Pfam" id="PF00535">
    <property type="entry name" value="Glycos_transf_2"/>
    <property type="match status" value="1"/>
</dbReference>
<evidence type="ECO:0000259" key="1">
    <source>
        <dbReference type="Pfam" id="PF00535"/>
    </source>
</evidence>
<dbReference type="AlphaFoldDB" id="A0A6H9G373"/>
<name>A0A6H9G373_MICAE</name>
<dbReference type="PANTHER" id="PTHR22916">
    <property type="entry name" value="GLYCOSYLTRANSFERASE"/>
    <property type="match status" value="1"/>
</dbReference>
<dbReference type="EMBL" id="BJCH01000004">
    <property type="protein sequence ID" value="GCL44937.1"/>
    <property type="molecule type" value="Genomic_DNA"/>
</dbReference>
<dbReference type="Gene3D" id="3.90.550.10">
    <property type="entry name" value="Spore Coat Polysaccharide Biosynthesis Protein SpsA, Chain A"/>
    <property type="match status" value="1"/>
</dbReference>
<organism evidence="2 3">
    <name type="scientific">Microcystis aeruginosa NIES-3787</name>
    <dbReference type="NCBI Taxonomy" id="2517782"/>
    <lineage>
        <taxon>Bacteria</taxon>
        <taxon>Bacillati</taxon>
        <taxon>Cyanobacteriota</taxon>
        <taxon>Cyanophyceae</taxon>
        <taxon>Oscillatoriophycideae</taxon>
        <taxon>Chroococcales</taxon>
        <taxon>Microcystaceae</taxon>
        <taxon>Microcystis</taxon>
    </lineage>
</organism>
<keyword evidence="2" id="KW-0808">Transferase</keyword>
<feature type="domain" description="Glycosyltransferase 2-like" evidence="1">
    <location>
        <begin position="19"/>
        <end position="171"/>
    </location>
</feature>
<dbReference type="CDD" id="cd00761">
    <property type="entry name" value="Glyco_tranf_GTA_type"/>
    <property type="match status" value="1"/>
</dbReference>
<reference evidence="2 3" key="1">
    <citation type="submission" date="2019-02" db="EMBL/GenBank/DDBJ databases">
        <title>Draft genome sequence of Arthrospira platensis NIES-3787.</title>
        <authorList>
            <person name="Yamaguchi H."/>
            <person name="Suzuki S."/>
            <person name="Kawachi M."/>
        </authorList>
    </citation>
    <scope>NUCLEOTIDE SEQUENCE [LARGE SCALE GENOMIC DNA]</scope>
    <source>
        <strain evidence="2 3">NIES-3787</strain>
    </source>
</reference>
<evidence type="ECO:0000313" key="2">
    <source>
        <dbReference type="EMBL" id="GCL44937.1"/>
    </source>
</evidence>
<dbReference type="InterPro" id="IPR001173">
    <property type="entry name" value="Glyco_trans_2-like"/>
</dbReference>
<proteinExistence type="predicted"/>
<dbReference type="SUPFAM" id="SSF53448">
    <property type="entry name" value="Nucleotide-diphospho-sugar transferases"/>
    <property type="match status" value="1"/>
</dbReference>
<comment type="caution">
    <text evidence="2">The sequence shown here is derived from an EMBL/GenBank/DDBJ whole genome shotgun (WGS) entry which is preliminary data.</text>
</comment>
<evidence type="ECO:0000313" key="3">
    <source>
        <dbReference type="Proteomes" id="UP000438874"/>
    </source>
</evidence>
<dbReference type="PANTHER" id="PTHR22916:SF3">
    <property type="entry name" value="UDP-GLCNAC:BETAGAL BETA-1,3-N-ACETYLGLUCOSAMINYLTRANSFERASE-LIKE PROTEIN 1"/>
    <property type="match status" value="1"/>
</dbReference>
<protein>
    <submittedName>
        <fullName evidence="2">Putative glycosyl transferase</fullName>
    </submittedName>
</protein>
<sequence>MLVFAEQPMDKPNKFPLVSILINNYNYANFLAAAISSCLKQTYPHLEIIVVDDGSQDNSRQVMEKYGEQIVPIFKVNGGQASAFNQGFAASHGEIICFLDADDLFSPNKVEKVVEIFQDYPDIGWCFHSLQIFTDKIAAPDHPATKSVNSGVYDLRNFLSQGKLRGKMPFEGTATSGICFRRSFLEQLLPMPEESSITLSDNYLKYAAFALTPGYILLEELAQQRIHGNNAYTLRKNQKSLRGKIDILTAFWLKSNFPQMSKFSNNIFALGYSFYDRKDNNDPQLKLLIHQYFSSLTIAEKMEIQIRRIYYCIKSSINPLFQP</sequence>
<accession>A0A6H9G373</accession>
<gene>
    <name evidence="2" type="ORF">NIES3787_06160</name>
</gene>
<dbReference type="GO" id="GO:0016758">
    <property type="term" value="F:hexosyltransferase activity"/>
    <property type="evidence" value="ECO:0007669"/>
    <property type="project" value="UniProtKB-ARBA"/>
</dbReference>